<name>A0A9D7S513_9BACT</name>
<protein>
    <submittedName>
        <fullName evidence="1">Uncharacterized protein</fullName>
    </submittedName>
</protein>
<sequence>MPEYLKSNNLPREMLDDPALRERMQGLLDLILKYCEIKYQKNDSDNNLDELL</sequence>
<accession>A0A9D7S513</accession>
<dbReference type="EMBL" id="JADKFW010000003">
    <property type="protein sequence ID" value="MBK9715967.1"/>
    <property type="molecule type" value="Genomic_DNA"/>
</dbReference>
<dbReference type="AlphaFoldDB" id="A0A9D7S513"/>
<organism evidence="1 2">
    <name type="scientific">Candidatus Defluviibacterium haderslevense</name>
    <dbReference type="NCBI Taxonomy" id="2981993"/>
    <lineage>
        <taxon>Bacteria</taxon>
        <taxon>Pseudomonadati</taxon>
        <taxon>Bacteroidota</taxon>
        <taxon>Saprospiria</taxon>
        <taxon>Saprospirales</taxon>
        <taxon>Saprospiraceae</taxon>
        <taxon>Candidatus Defluviibacterium</taxon>
    </lineage>
</organism>
<dbReference type="Proteomes" id="UP000808349">
    <property type="component" value="Unassembled WGS sequence"/>
</dbReference>
<evidence type="ECO:0000313" key="2">
    <source>
        <dbReference type="Proteomes" id="UP000808349"/>
    </source>
</evidence>
<reference evidence="1 2" key="1">
    <citation type="submission" date="2020-10" db="EMBL/GenBank/DDBJ databases">
        <title>Connecting structure to function with the recovery of over 1000 high-quality activated sludge metagenome-assembled genomes encoding full-length rRNA genes using long-read sequencing.</title>
        <authorList>
            <person name="Singleton C.M."/>
            <person name="Petriglieri F."/>
            <person name="Kristensen J.M."/>
            <person name="Kirkegaard R.H."/>
            <person name="Michaelsen T.Y."/>
            <person name="Andersen M.H."/>
            <person name="Karst S.M."/>
            <person name="Dueholm M.S."/>
            <person name="Nielsen P.H."/>
            <person name="Albertsen M."/>
        </authorList>
    </citation>
    <scope>NUCLEOTIDE SEQUENCE [LARGE SCALE GENOMIC DNA]</scope>
    <source>
        <strain evidence="1">Ribe_18-Q3-R11-54_BAT3C.373</strain>
    </source>
</reference>
<gene>
    <name evidence="1" type="ORF">IPO85_00260</name>
</gene>
<proteinExistence type="predicted"/>
<evidence type="ECO:0000313" key="1">
    <source>
        <dbReference type="EMBL" id="MBK9715967.1"/>
    </source>
</evidence>
<comment type="caution">
    <text evidence="1">The sequence shown here is derived from an EMBL/GenBank/DDBJ whole genome shotgun (WGS) entry which is preliminary data.</text>
</comment>